<dbReference type="Proteomes" id="UP000240638">
    <property type="component" value="Unassembled WGS sequence"/>
</dbReference>
<dbReference type="GO" id="GO:1990961">
    <property type="term" value="P:xenobiotic detoxification by transmembrane export across the plasma membrane"/>
    <property type="evidence" value="ECO:0007669"/>
    <property type="project" value="InterPro"/>
</dbReference>
<accession>A0A2T3XK65</accession>
<evidence type="ECO:0000256" key="2">
    <source>
        <dbReference type="ARBA" id="ARBA00009477"/>
    </source>
</evidence>
<proteinExistence type="inferred from homology"/>
<dbReference type="GO" id="GO:1990281">
    <property type="term" value="C:efflux pump complex"/>
    <property type="evidence" value="ECO:0007669"/>
    <property type="project" value="TreeGrafter"/>
</dbReference>
<dbReference type="Gene3D" id="2.40.30.170">
    <property type="match status" value="1"/>
</dbReference>
<dbReference type="EMBL" id="PYUC01000027">
    <property type="protein sequence ID" value="PTB16906.1"/>
    <property type="molecule type" value="Genomic_DNA"/>
</dbReference>
<dbReference type="GO" id="GO:0030313">
    <property type="term" value="C:cell envelope"/>
    <property type="evidence" value="ECO:0007669"/>
    <property type="project" value="UniProtKB-SubCell"/>
</dbReference>
<comment type="caution">
    <text evidence="8">The sequence shown here is derived from an EMBL/GenBank/DDBJ whole genome shotgun (WGS) entry which is preliminary data.</text>
</comment>
<dbReference type="Pfam" id="PF25967">
    <property type="entry name" value="RND-MFP_C"/>
    <property type="match status" value="1"/>
</dbReference>
<dbReference type="InterPro" id="IPR030190">
    <property type="entry name" value="MacA_alpha-hairpin_sf"/>
</dbReference>
<feature type="domain" description="Multidrug resistance protein MdtA-like barrel-sandwich hybrid" evidence="6">
    <location>
        <begin position="62"/>
        <end position="216"/>
    </location>
</feature>
<comment type="subcellular location">
    <subcellularLocation>
        <location evidence="1">Cell envelope</location>
    </subcellularLocation>
</comment>
<dbReference type="GO" id="GO:0019898">
    <property type="term" value="C:extrinsic component of membrane"/>
    <property type="evidence" value="ECO:0007669"/>
    <property type="project" value="InterPro"/>
</dbReference>
<evidence type="ECO:0000256" key="5">
    <source>
        <dbReference type="SAM" id="Coils"/>
    </source>
</evidence>
<reference evidence="8 9" key="1">
    <citation type="submission" date="2018-03" db="EMBL/GenBank/DDBJ databases">
        <title>Whole genome analyses suggest that Burkholderia sensu lato contains two further novel genera in the rhizoxinica-symbiotica group Mycetohabitans gen. nov., and Trinickia gen. nov.: implications for the evolution of diazotrophy and nodulation in the Burkholderiaceae.</title>
        <authorList>
            <person name="Estrada De Los Santos P."/>
            <person name="Palmer M."/>
            <person name="Chavez-Ramirez B."/>
            <person name="Steenkamp E.T."/>
            <person name="Hirsch A.M."/>
            <person name="Manyaka P."/>
            <person name="Maluk M."/>
            <person name="Lafos M."/>
            <person name="Crook M."/>
            <person name="Gross E."/>
            <person name="Simon M.F."/>
            <person name="Bueno Dos Reis Junior F."/>
            <person name="Poole P.S."/>
            <person name="Venter S.N."/>
            <person name="James E.K."/>
        </authorList>
    </citation>
    <scope>NUCLEOTIDE SEQUENCE [LARGE SCALE GENOMIC DNA]</scope>
    <source>
        <strain evidence="8 9">JPY-366</strain>
    </source>
</reference>
<feature type="domain" description="Multidrug resistance protein MdtA-like C-terminal permuted SH3" evidence="7">
    <location>
        <begin position="324"/>
        <end position="382"/>
    </location>
</feature>
<dbReference type="SUPFAM" id="SSF111369">
    <property type="entry name" value="HlyD-like secretion proteins"/>
    <property type="match status" value="1"/>
</dbReference>
<dbReference type="InterPro" id="IPR058623">
    <property type="entry name" value="MacA"/>
</dbReference>
<dbReference type="NCBIfam" id="TIGR01730">
    <property type="entry name" value="RND_mfp"/>
    <property type="match status" value="1"/>
</dbReference>
<gene>
    <name evidence="8" type="ORF">C9I57_31010</name>
</gene>
<dbReference type="Pfam" id="PF25917">
    <property type="entry name" value="BSH_RND"/>
    <property type="match status" value="1"/>
</dbReference>
<evidence type="ECO:0000256" key="3">
    <source>
        <dbReference type="ARBA" id="ARBA00022448"/>
    </source>
</evidence>
<evidence type="ECO:0000259" key="6">
    <source>
        <dbReference type="Pfam" id="PF25917"/>
    </source>
</evidence>
<sequence length="396" mass="42021">MPNIHRRTLVAVSGAAILTAAAVLYHFYFAKDDPPNYLTAQVERADIEDAVLATGMLRALKEVDVGAQVSGQLKTLEVALGDKVTKGQTLAQIDPTLPQYALQQARVNEDDLRAERQAALARLREAELADEREQQLLLAEATSREAAATAAAALAVRRAELVSLDAKLKKARIEVEKAMASVAYTRIVAPMDGEVVALVTHEGQTVIAEQQAPVILKLADLDTMTVKAQISEADVVRVAPGQPAYFTILGDPDTRYEGKLRAVEPAPHDFADVQSGGLGGKDKSSRPNTAVFYNALFEVPNPDHRLRIAMTAQVSVVLGKASRALAIPASALGAKASDGSHSVRVLANDGRVETRNVRIGINNSVKAEVFAGLSEGERVIVGTSGKSSDAPLDAGA</sequence>
<dbReference type="NCBIfam" id="NF008606">
    <property type="entry name" value="PRK11578.1"/>
    <property type="match status" value="1"/>
</dbReference>
<feature type="coiled-coil region" evidence="5">
    <location>
        <begin position="102"/>
        <end position="129"/>
    </location>
</feature>
<dbReference type="Gene3D" id="2.40.420.20">
    <property type="match status" value="1"/>
</dbReference>
<evidence type="ECO:0000313" key="9">
    <source>
        <dbReference type="Proteomes" id="UP000240638"/>
    </source>
</evidence>
<dbReference type="PANTHER" id="PTHR30469:SF33">
    <property type="entry name" value="SLR1207 PROTEIN"/>
    <property type="match status" value="1"/>
</dbReference>
<keyword evidence="4 5" id="KW-0175">Coiled coil</keyword>
<dbReference type="Gene3D" id="6.10.140.1990">
    <property type="match status" value="1"/>
</dbReference>
<dbReference type="Gene3D" id="2.40.50.100">
    <property type="match status" value="1"/>
</dbReference>
<evidence type="ECO:0000256" key="4">
    <source>
        <dbReference type="ARBA" id="ARBA00023054"/>
    </source>
</evidence>
<organism evidence="8 9">
    <name type="scientific">Trinickia symbiotica</name>
    <dbReference type="NCBI Taxonomy" id="863227"/>
    <lineage>
        <taxon>Bacteria</taxon>
        <taxon>Pseudomonadati</taxon>
        <taxon>Pseudomonadota</taxon>
        <taxon>Betaproteobacteria</taxon>
        <taxon>Burkholderiales</taxon>
        <taxon>Burkholderiaceae</taxon>
        <taxon>Trinickia</taxon>
    </lineage>
</organism>
<evidence type="ECO:0000259" key="7">
    <source>
        <dbReference type="Pfam" id="PF25967"/>
    </source>
</evidence>
<dbReference type="AlphaFoldDB" id="A0A2T3XK65"/>
<keyword evidence="3" id="KW-0813">Transport</keyword>
<dbReference type="GO" id="GO:0015562">
    <property type="term" value="F:efflux transmembrane transporter activity"/>
    <property type="evidence" value="ECO:0007669"/>
    <property type="project" value="TreeGrafter"/>
</dbReference>
<dbReference type="PANTHER" id="PTHR30469">
    <property type="entry name" value="MULTIDRUG RESISTANCE PROTEIN MDTA"/>
    <property type="match status" value="1"/>
</dbReference>
<dbReference type="InterPro" id="IPR058625">
    <property type="entry name" value="MdtA-like_BSH"/>
</dbReference>
<dbReference type="InterPro" id="IPR058627">
    <property type="entry name" value="MdtA-like_C"/>
</dbReference>
<protein>
    <submittedName>
        <fullName evidence="8">Macrolide transporter subunit MacA</fullName>
    </submittedName>
</protein>
<dbReference type="RefSeq" id="WP_107154340.1">
    <property type="nucleotide sequence ID" value="NZ_PYUC01000027.1"/>
</dbReference>
<dbReference type="InterPro" id="IPR006143">
    <property type="entry name" value="RND_pump_MFP"/>
</dbReference>
<dbReference type="GO" id="GO:1990195">
    <property type="term" value="C:macrolide transmembrane transporter complex"/>
    <property type="evidence" value="ECO:0007669"/>
    <property type="project" value="InterPro"/>
</dbReference>
<comment type="similarity">
    <text evidence="2">Belongs to the membrane fusion protein (MFP) (TC 8.A.1) family.</text>
</comment>
<evidence type="ECO:0000313" key="8">
    <source>
        <dbReference type="EMBL" id="PTB16906.1"/>
    </source>
</evidence>
<name>A0A2T3XK65_9BURK</name>
<evidence type="ECO:0000256" key="1">
    <source>
        <dbReference type="ARBA" id="ARBA00004196"/>
    </source>
</evidence>